<reference evidence="2 3" key="1">
    <citation type="journal article" date="2015" name="Genome Announc.">
        <title>Genome Sequences of Mycobacteriophages Luchador and Nerujay.</title>
        <authorList>
            <person name="Pope W.H."/>
            <person name="Ahmed T."/>
            <person name="Drobitch M.K."/>
            <person name="Early D.R."/>
            <person name="Eljamri S."/>
            <person name="Kasturiarachi N.S."/>
            <person name="Klonicki E.F."/>
            <person name="Manjooran D.T."/>
            <person name="Ni Chochlain A.N."/>
            <person name="Puglionesi A.O."/>
            <person name="Rajakumar V."/>
            <person name="Shindle K.A."/>
            <person name="Tran M.T."/>
            <person name="Brown B.R."/>
            <person name="Churilla B.M."/>
            <person name="Cohen K.L."/>
            <person name="Wilkes K.E."/>
            <person name="Grubb S.R."/>
            <person name="Warner M.H."/>
            <person name="Bowman C.A."/>
            <person name="Russell D.A."/>
            <person name="Hatfull G.F."/>
        </authorList>
    </citation>
    <scope>NUCLEOTIDE SEQUENCE [LARGE SCALE GENOMIC DNA]</scope>
</reference>
<name>A0A0F6WDK0_9CAUD</name>
<dbReference type="EMBL" id="KR080193">
    <property type="protein sequence ID" value="AKF14185.1"/>
    <property type="molecule type" value="Genomic_DNA"/>
</dbReference>
<accession>A0A0F6WDK0</accession>
<dbReference type="RefSeq" id="YP_009203079.1">
    <property type="nucleotide sequence ID" value="NC_028849.1"/>
</dbReference>
<proteinExistence type="predicted"/>
<evidence type="ECO:0000313" key="2">
    <source>
        <dbReference type="EMBL" id="AKF14185.1"/>
    </source>
</evidence>
<sequence>MSAVGDGDQWQPKAPYPDDFEGAVKPPEVTTYGCDHQADPPVCTCVHDWRIEWGNVPQRATRVRTATVI</sequence>
<keyword evidence="3" id="KW-1185">Reference proteome</keyword>
<dbReference type="GeneID" id="26630070"/>
<organism evidence="2 3">
    <name type="scientific">Mycobacterium phage Luchador</name>
    <dbReference type="NCBI Taxonomy" id="1647300"/>
    <lineage>
        <taxon>Viruses</taxon>
        <taxon>Duplodnaviria</taxon>
        <taxon>Heunggongvirae</taxon>
        <taxon>Uroviricota</taxon>
        <taxon>Caudoviricetes</taxon>
        <taxon>Luchadorvirus</taxon>
        <taxon>Luchadorvirus luchador</taxon>
        <taxon>Lucadorvirus luchador</taxon>
    </lineage>
</organism>
<feature type="region of interest" description="Disordered" evidence="1">
    <location>
        <begin position="1"/>
        <end position="27"/>
    </location>
</feature>
<protein>
    <submittedName>
        <fullName evidence="2">Head-to-tail connector protein</fullName>
    </submittedName>
</protein>
<dbReference type="OrthoDB" id="23763at10239"/>
<dbReference type="KEGG" id="vg:26630070"/>
<dbReference type="Proteomes" id="UP000207763">
    <property type="component" value="Segment"/>
</dbReference>
<evidence type="ECO:0000313" key="3">
    <source>
        <dbReference type="Proteomes" id="UP000207763"/>
    </source>
</evidence>
<gene>
    <name evidence="2" type="primary">20</name>
    <name evidence="2" type="ORF">SEA_LUCHADOR_20</name>
</gene>
<evidence type="ECO:0000256" key="1">
    <source>
        <dbReference type="SAM" id="MobiDB-lite"/>
    </source>
</evidence>